<comment type="caution">
    <text evidence="2">The sequence shown here is derived from an EMBL/GenBank/DDBJ whole genome shotgun (WGS) entry which is preliminary data.</text>
</comment>
<name>A0A2H5XA30_9BACT</name>
<accession>A0A2H5XA30</accession>
<proteinExistence type="predicted"/>
<gene>
    <name evidence="2" type="ORF">HRbin17_00534</name>
</gene>
<dbReference type="Proteomes" id="UP000236173">
    <property type="component" value="Unassembled WGS sequence"/>
</dbReference>
<feature type="region of interest" description="Disordered" evidence="1">
    <location>
        <begin position="1"/>
        <end position="64"/>
    </location>
</feature>
<dbReference type="AlphaFoldDB" id="A0A2H5XA30"/>
<evidence type="ECO:0000256" key="1">
    <source>
        <dbReference type="SAM" id="MobiDB-lite"/>
    </source>
</evidence>
<dbReference type="EMBL" id="BEHT01000005">
    <property type="protein sequence ID" value="GBC98039.1"/>
    <property type="molecule type" value="Genomic_DNA"/>
</dbReference>
<evidence type="ECO:0000313" key="2">
    <source>
        <dbReference type="EMBL" id="GBC98039.1"/>
    </source>
</evidence>
<evidence type="ECO:0000313" key="3">
    <source>
        <dbReference type="Proteomes" id="UP000236173"/>
    </source>
</evidence>
<reference evidence="3" key="1">
    <citation type="submission" date="2017-09" db="EMBL/GenBank/DDBJ databases">
        <title>Metaegenomics of thermophilic ammonia-oxidizing enrichment culture.</title>
        <authorList>
            <person name="Kato S."/>
            <person name="Suzuki K."/>
        </authorList>
    </citation>
    <scope>NUCLEOTIDE SEQUENCE [LARGE SCALE GENOMIC DNA]</scope>
</reference>
<organism evidence="2 3">
    <name type="scientific">Candidatus Fervidibacter japonicus</name>
    <dbReference type="NCBI Taxonomy" id="2035412"/>
    <lineage>
        <taxon>Bacteria</taxon>
        <taxon>Candidatus Fervidibacterota</taxon>
        <taxon>Candidatus Fervidibacter</taxon>
    </lineage>
</organism>
<protein>
    <submittedName>
        <fullName evidence="2">Uncharacterized protein</fullName>
    </submittedName>
</protein>
<sequence>MLEGAFPNAPMFGGSESRPPRVSEGAFPNAPMFGGSESRPPRVLEGASPDAPMFGGSGEPPSDQTPLFNTANVYNTQVELTTTQSI</sequence>